<sequence>ESRVTSNTLHKAQTGKRERPKDSHPLLGSSSCPLPGNSNNTKSKPQTSNGHKNANNGKFNCTYFQVSPTQGNPDKGKAWESNKHKSAPNNHQPWVDLLGKTKGKYLNFLKQEKRVSFWQKGKGKA</sequence>
<dbReference type="Proteomes" id="UP001165960">
    <property type="component" value="Unassembled WGS sequence"/>
</dbReference>
<keyword evidence="2" id="KW-1185">Reference proteome</keyword>
<feature type="non-terminal residue" evidence="1">
    <location>
        <position position="1"/>
    </location>
</feature>
<organism evidence="1 2">
    <name type="scientific">Entomophthora muscae</name>
    <dbReference type="NCBI Taxonomy" id="34485"/>
    <lineage>
        <taxon>Eukaryota</taxon>
        <taxon>Fungi</taxon>
        <taxon>Fungi incertae sedis</taxon>
        <taxon>Zoopagomycota</taxon>
        <taxon>Entomophthoromycotina</taxon>
        <taxon>Entomophthoromycetes</taxon>
        <taxon>Entomophthorales</taxon>
        <taxon>Entomophthoraceae</taxon>
        <taxon>Entomophthora</taxon>
    </lineage>
</organism>
<accession>A0ACC2SRV8</accession>
<name>A0ACC2SRV8_9FUNG</name>
<evidence type="ECO:0000313" key="1">
    <source>
        <dbReference type="EMBL" id="KAJ9065088.1"/>
    </source>
</evidence>
<proteinExistence type="predicted"/>
<dbReference type="EMBL" id="QTSX02004382">
    <property type="protein sequence ID" value="KAJ9065088.1"/>
    <property type="molecule type" value="Genomic_DNA"/>
</dbReference>
<evidence type="ECO:0000313" key="2">
    <source>
        <dbReference type="Proteomes" id="UP001165960"/>
    </source>
</evidence>
<comment type="caution">
    <text evidence="1">The sequence shown here is derived from an EMBL/GenBank/DDBJ whole genome shotgun (WGS) entry which is preliminary data.</text>
</comment>
<protein>
    <submittedName>
        <fullName evidence="1">Uncharacterized protein</fullName>
    </submittedName>
</protein>
<gene>
    <name evidence="1" type="ORF">DSO57_1023415</name>
</gene>
<reference evidence="1" key="1">
    <citation type="submission" date="2022-04" db="EMBL/GenBank/DDBJ databases">
        <title>Genome of the entomopathogenic fungus Entomophthora muscae.</title>
        <authorList>
            <person name="Elya C."/>
            <person name="Lovett B.R."/>
            <person name="Lee E."/>
            <person name="Macias A.M."/>
            <person name="Hajek A.E."/>
            <person name="De Bivort B.L."/>
            <person name="Kasson M.T."/>
            <person name="De Fine Licht H.H."/>
            <person name="Stajich J.E."/>
        </authorList>
    </citation>
    <scope>NUCLEOTIDE SEQUENCE</scope>
    <source>
        <strain evidence="1">Berkeley</strain>
    </source>
</reference>